<evidence type="ECO:0000256" key="2">
    <source>
        <dbReference type="ARBA" id="ARBA00022651"/>
    </source>
</evidence>
<dbReference type="AlphaFoldDB" id="A0A7M2SZR7"/>
<feature type="compositionally biased region" description="Low complexity" evidence="8">
    <location>
        <begin position="106"/>
        <end position="123"/>
    </location>
</feature>
<evidence type="ECO:0000256" key="7">
    <source>
        <dbReference type="RuleBase" id="RU361187"/>
    </source>
</evidence>
<sequence>MSATGTTSSCGSTLRRTRPRTGPAAPSSSRRPGPDAERPCPEECCSTHRKQRVPVHHRRLVPDRHRVRELLHRAEHPDLRRAAWRWPATRRFHRHPPVPSGPASPRPTTSASRSTAVTSSSRAGCVTPGSTTARWPGEVLELSNYSADTNIGVAVSDSPTGPFKGPLGRPLIARGAYAGQMIDPAVFTDDDGQSYLYWGQGRAYVVPLSDDMVSFDGREGHQLHVVGERHPGRGLPRGLRHRHRFAIPGGDGTDRETTVDRMEFDADGLIKKVVPTLGSIDPVSGGTTLPTNTSRSLRSVNFPGRYPHKDLRTRYDASNGTALFNKDATYCARPGSATGSVSLESYNYPGRYLRHYNYELRVDPFQDNATFRADSSFSAVGPWA</sequence>
<dbReference type="InterPro" id="IPR052176">
    <property type="entry name" value="Glycosyl_Hydrlase_43_Enz"/>
</dbReference>
<proteinExistence type="inferred from homology"/>
<dbReference type="PANTHER" id="PTHR43772:SF2">
    <property type="entry name" value="PUTATIVE (AFU_ORTHOLOGUE AFUA_2G04480)-RELATED"/>
    <property type="match status" value="1"/>
</dbReference>
<name>A0A7M2SZR7_9ACTN</name>
<dbReference type="SUPFAM" id="SSF110221">
    <property type="entry name" value="AbfB domain"/>
    <property type="match status" value="1"/>
</dbReference>
<dbReference type="Pfam" id="PF04616">
    <property type="entry name" value="Glyco_hydro_43"/>
    <property type="match status" value="1"/>
</dbReference>
<keyword evidence="3 7" id="KW-0378">Hydrolase</keyword>
<dbReference type="GO" id="GO:0045493">
    <property type="term" value="P:xylan catabolic process"/>
    <property type="evidence" value="ECO:0007669"/>
    <property type="project" value="UniProtKB-KW"/>
</dbReference>
<dbReference type="Pfam" id="PF05270">
    <property type="entry name" value="AbfB"/>
    <property type="match status" value="1"/>
</dbReference>
<keyword evidence="2" id="KW-0624">Polysaccharide degradation</keyword>
<feature type="compositionally biased region" description="Basic residues" evidence="8">
    <location>
        <begin position="47"/>
        <end position="59"/>
    </location>
</feature>
<evidence type="ECO:0000259" key="9">
    <source>
        <dbReference type="Pfam" id="PF05270"/>
    </source>
</evidence>
<feature type="compositionally biased region" description="Basic and acidic residues" evidence="8">
    <location>
        <begin position="32"/>
        <end position="41"/>
    </location>
</feature>
<evidence type="ECO:0000256" key="4">
    <source>
        <dbReference type="ARBA" id="ARBA00023277"/>
    </source>
</evidence>
<dbReference type="InterPro" id="IPR023296">
    <property type="entry name" value="Glyco_hydro_beta-prop_sf"/>
</dbReference>
<dbReference type="PANTHER" id="PTHR43772">
    <property type="entry name" value="ENDO-1,4-BETA-XYLANASE"/>
    <property type="match status" value="1"/>
</dbReference>
<dbReference type="InterPro" id="IPR007934">
    <property type="entry name" value="AbfB_ABD"/>
</dbReference>
<feature type="region of interest" description="Disordered" evidence="8">
    <location>
        <begin position="1"/>
        <end position="59"/>
    </location>
</feature>
<keyword evidence="11" id="KW-1185">Reference proteome</keyword>
<feature type="region of interest" description="Disordered" evidence="8">
    <location>
        <begin position="284"/>
        <end position="303"/>
    </location>
</feature>
<evidence type="ECO:0000313" key="11">
    <source>
        <dbReference type="Proteomes" id="UP000594205"/>
    </source>
</evidence>
<keyword evidence="4" id="KW-0119">Carbohydrate metabolism</keyword>
<dbReference type="Proteomes" id="UP000594205">
    <property type="component" value="Chromosome"/>
</dbReference>
<dbReference type="InterPro" id="IPR006710">
    <property type="entry name" value="Glyco_hydro_43"/>
</dbReference>
<keyword evidence="5 7" id="KW-0326">Glycosidase</keyword>
<dbReference type="Gene3D" id="2.80.10.50">
    <property type="match status" value="1"/>
</dbReference>
<keyword evidence="2" id="KW-0858">Xylan degradation</keyword>
<dbReference type="GO" id="GO:0046556">
    <property type="term" value="F:alpha-L-arabinofuranosidase activity"/>
    <property type="evidence" value="ECO:0007669"/>
    <property type="project" value="InterPro"/>
</dbReference>
<evidence type="ECO:0000256" key="6">
    <source>
        <dbReference type="PIRSR" id="PIRSR606710-2"/>
    </source>
</evidence>
<feature type="domain" description="Alpha-L-arabinofuranosidase B arabinose-binding" evidence="9">
    <location>
        <begin position="292"/>
        <end position="378"/>
    </location>
</feature>
<evidence type="ECO:0000256" key="3">
    <source>
        <dbReference type="ARBA" id="ARBA00022801"/>
    </source>
</evidence>
<dbReference type="EMBL" id="CP063373">
    <property type="protein sequence ID" value="QOV41379.1"/>
    <property type="molecule type" value="Genomic_DNA"/>
</dbReference>
<protein>
    <submittedName>
        <fullName evidence="10">AbfB domain-containing protein</fullName>
    </submittedName>
</protein>
<dbReference type="KEGG" id="sfeu:IM697_30485"/>
<feature type="compositionally biased region" description="Low complexity" evidence="8">
    <location>
        <begin position="1"/>
        <end position="31"/>
    </location>
</feature>
<evidence type="ECO:0000256" key="5">
    <source>
        <dbReference type="ARBA" id="ARBA00023295"/>
    </source>
</evidence>
<feature type="compositionally biased region" description="Polar residues" evidence="8">
    <location>
        <begin position="285"/>
        <end position="299"/>
    </location>
</feature>
<organism evidence="10 11">
    <name type="scientific">Streptomyces ferrugineus</name>
    <dbReference type="NCBI Taxonomy" id="1413221"/>
    <lineage>
        <taxon>Bacteria</taxon>
        <taxon>Bacillati</taxon>
        <taxon>Actinomycetota</taxon>
        <taxon>Actinomycetes</taxon>
        <taxon>Kitasatosporales</taxon>
        <taxon>Streptomycetaceae</taxon>
        <taxon>Streptomyces</taxon>
    </lineage>
</organism>
<dbReference type="InterPro" id="IPR036195">
    <property type="entry name" value="AbfB_ABD_sf"/>
</dbReference>
<dbReference type="Gene3D" id="2.115.10.20">
    <property type="entry name" value="Glycosyl hydrolase domain, family 43"/>
    <property type="match status" value="1"/>
</dbReference>
<dbReference type="SUPFAM" id="SSF75005">
    <property type="entry name" value="Arabinanase/levansucrase/invertase"/>
    <property type="match status" value="1"/>
</dbReference>
<feature type="site" description="Important for catalytic activity, responsible for pKa modulation of the active site Glu and correct orientation of both the proton donor and substrate" evidence="6">
    <location>
        <position position="183"/>
    </location>
</feature>
<feature type="region of interest" description="Disordered" evidence="8">
    <location>
        <begin position="92"/>
        <end position="130"/>
    </location>
</feature>
<accession>A0A7M2SZR7</accession>
<reference evidence="10 11" key="1">
    <citation type="submission" date="2020-10" db="EMBL/GenBank/DDBJ databases">
        <title>Streptomyces ferrugineus complate genome analysis.</title>
        <authorList>
            <person name="Anwar N."/>
        </authorList>
    </citation>
    <scope>NUCLEOTIDE SEQUENCE [LARGE SCALE GENOMIC DNA]</scope>
    <source>
        <strain evidence="10 11">CCTCC AA2014009</strain>
    </source>
</reference>
<evidence type="ECO:0000256" key="1">
    <source>
        <dbReference type="ARBA" id="ARBA00009865"/>
    </source>
</evidence>
<gene>
    <name evidence="10" type="ORF">IM697_30485</name>
</gene>
<dbReference type="GO" id="GO:0046373">
    <property type="term" value="P:L-arabinose metabolic process"/>
    <property type="evidence" value="ECO:0007669"/>
    <property type="project" value="InterPro"/>
</dbReference>
<comment type="similarity">
    <text evidence="1 7">Belongs to the glycosyl hydrolase 43 family.</text>
</comment>
<evidence type="ECO:0000256" key="8">
    <source>
        <dbReference type="SAM" id="MobiDB-lite"/>
    </source>
</evidence>
<evidence type="ECO:0000313" key="10">
    <source>
        <dbReference type="EMBL" id="QOV41379.1"/>
    </source>
</evidence>